<evidence type="ECO:0000256" key="4">
    <source>
        <dbReference type="ARBA" id="ARBA00010662"/>
    </source>
</evidence>
<accession>A0A410G752</accession>
<organism evidence="9 10">
    <name type="scientific">Aequorivita ciconiae</name>
    <dbReference type="NCBI Taxonomy" id="2494375"/>
    <lineage>
        <taxon>Bacteria</taxon>
        <taxon>Pseudomonadati</taxon>
        <taxon>Bacteroidota</taxon>
        <taxon>Flavobacteriia</taxon>
        <taxon>Flavobacteriales</taxon>
        <taxon>Flavobacteriaceae</taxon>
        <taxon>Aequorivita</taxon>
    </lineage>
</organism>
<dbReference type="PANTHER" id="PTHR11054:SF0">
    <property type="entry name" value="6-PHOSPHOGLUCONOLACTONASE"/>
    <property type="match status" value="1"/>
</dbReference>
<evidence type="ECO:0000256" key="5">
    <source>
        <dbReference type="ARBA" id="ARBA00013198"/>
    </source>
</evidence>
<dbReference type="SUPFAM" id="SSF100950">
    <property type="entry name" value="NagB/RpiA/CoA transferase-like"/>
    <property type="match status" value="1"/>
</dbReference>
<comment type="catalytic activity">
    <reaction evidence="1 7">
        <text>6-phospho-D-glucono-1,5-lactone + H2O = 6-phospho-D-gluconate + H(+)</text>
        <dbReference type="Rhea" id="RHEA:12556"/>
        <dbReference type="ChEBI" id="CHEBI:15377"/>
        <dbReference type="ChEBI" id="CHEBI:15378"/>
        <dbReference type="ChEBI" id="CHEBI:57955"/>
        <dbReference type="ChEBI" id="CHEBI:58759"/>
        <dbReference type="EC" id="3.1.1.31"/>
    </reaction>
</comment>
<dbReference type="RefSeq" id="WP_128251455.1">
    <property type="nucleotide sequence ID" value="NZ_CP034951.1"/>
</dbReference>
<dbReference type="InterPro" id="IPR006148">
    <property type="entry name" value="Glc/Gal-6P_isomerase"/>
</dbReference>
<dbReference type="UniPathway" id="UPA00115">
    <property type="reaction ID" value="UER00409"/>
</dbReference>
<dbReference type="Proteomes" id="UP000285517">
    <property type="component" value="Chromosome"/>
</dbReference>
<dbReference type="EMBL" id="CP034951">
    <property type="protein sequence ID" value="QAA83092.1"/>
    <property type="molecule type" value="Genomic_DNA"/>
</dbReference>
<evidence type="ECO:0000256" key="2">
    <source>
        <dbReference type="ARBA" id="ARBA00002681"/>
    </source>
</evidence>
<keyword evidence="7 9" id="KW-0378">Hydrolase</keyword>
<evidence type="ECO:0000256" key="1">
    <source>
        <dbReference type="ARBA" id="ARBA00000832"/>
    </source>
</evidence>
<dbReference type="GO" id="GO:0005975">
    <property type="term" value="P:carbohydrate metabolic process"/>
    <property type="evidence" value="ECO:0007669"/>
    <property type="project" value="UniProtKB-UniRule"/>
</dbReference>
<proteinExistence type="inferred from homology"/>
<dbReference type="Gene3D" id="3.40.50.1360">
    <property type="match status" value="1"/>
</dbReference>
<dbReference type="KEGG" id="aev:EI546_15815"/>
<evidence type="ECO:0000259" key="8">
    <source>
        <dbReference type="Pfam" id="PF01182"/>
    </source>
</evidence>
<feature type="domain" description="Glucosamine/galactosamine-6-phosphate isomerase" evidence="8">
    <location>
        <begin position="10"/>
        <end position="230"/>
    </location>
</feature>
<dbReference type="AlphaFoldDB" id="A0A410G752"/>
<dbReference type="InterPro" id="IPR039104">
    <property type="entry name" value="6PGL"/>
</dbReference>
<comment type="function">
    <text evidence="2 7">Hydrolysis of 6-phosphogluconolactone to 6-phosphogluconate.</text>
</comment>
<comment type="pathway">
    <text evidence="3 7">Carbohydrate degradation; pentose phosphate pathway; D-ribulose 5-phosphate from D-glucose 6-phosphate (oxidative stage): step 2/3.</text>
</comment>
<dbReference type="GO" id="GO:0017057">
    <property type="term" value="F:6-phosphogluconolactonase activity"/>
    <property type="evidence" value="ECO:0007669"/>
    <property type="project" value="UniProtKB-UniRule"/>
</dbReference>
<comment type="similarity">
    <text evidence="4 7">Belongs to the glucosamine/galactosamine-6-phosphate isomerase family. 6-phosphogluconolactonase subfamily.</text>
</comment>
<protein>
    <recommendedName>
        <fullName evidence="6 7">6-phosphogluconolactonase</fullName>
        <shortName evidence="7">6PGL</shortName>
        <ecNumber evidence="5 7">3.1.1.31</ecNumber>
    </recommendedName>
</protein>
<keyword evidence="10" id="KW-1185">Reference proteome</keyword>
<dbReference type="Pfam" id="PF01182">
    <property type="entry name" value="Glucosamine_iso"/>
    <property type="match status" value="1"/>
</dbReference>
<dbReference type="GO" id="GO:0006098">
    <property type="term" value="P:pentose-phosphate shunt"/>
    <property type="evidence" value="ECO:0007669"/>
    <property type="project" value="UniProtKB-UniPathway"/>
</dbReference>
<gene>
    <name evidence="7 9" type="primary">pgl</name>
    <name evidence="9" type="ORF">EI546_15815</name>
</gene>
<dbReference type="CDD" id="cd01400">
    <property type="entry name" value="6PGL"/>
    <property type="match status" value="1"/>
</dbReference>
<name>A0A410G752_9FLAO</name>
<dbReference type="OrthoDB" id="9810967at2"/>
<evidence type="ECO:0000256" key="3">
    <source>
        <dbReference type="ARBA" id="ARBA00004961"/>
    </source>
</evidence>
<sequence length="248" mass="28456">MELQVFIEIDEMINSLAQLIKKSSQEAISTRGQFNFVLSGGSSPKRLYELLASEPFKNSMDWPNIYFFFGDERYVPENDSQRNSLMAKETLFDRLNISDSNIFMVDTTYSPSKAAQNYNKTINLHFNNKPVHFDFILLGLGDNAHTASLFPFTSVLDETKPTVKSIFVDELDMYRITMTAPMINRARQIAFLVFGKDKADAVSHVVLKTKYWPQHYPAQLISPRKGELFWFLDIEAGSLIRPKMENKG</sequence>
<evidence type="ECO:0000256" key="6">
    <source>
        <dbReference type="ARBA" id="ARBA00020337"/>
    </source>
</evidence>
<evidence type="ECO:0000313" key="10">
    <source>
        <dbReference type="Proteomes" id="UP000285517"/>
    </source>
</evidence>
<dbReference type="InterPro" id="IPR005900">
    <property type="entry name" value="6-phosphogluconolactonase_DevB"/>
</dbReference>
<dbReference type="InterPro" id="IPR037171">
    <property type="entry name" value="NagB/RpiA_transferase-like"/>
</dbReference>
<evidence type="ECO:0000256" key="7">
    <source>
        <dbReference type="RuleBase" id="RU365095"/>
    </source>
</evidence>
<reference evidence="9 10" key="1">
    <citation type="submission" date="2019-01" db="EMBL/GenBank/DDBJ databases">
        <title>Complete genome sequencing of Aequorivita sp. H23M31.</title>
        <authorList>
            <person name="Bae J.-W."/>
        </authorList>
    </citation>
    <scope>NUCLEOTIDE SEQUENCE [LARGE SCALE GENOMIC DNA]</scope>
    <source>
        <strain evidence="9 10">H23M31</strain>
    </source>
</reference>
<dbReference type="EC" id="3.1.1.31" evidence="5 7"/>
<evidence type="ECO:0000313" key="9">
    <source>
        <dbReference type="EMBL" id="QAA83092.1"/>
    </source>
</evidence>
<dbReference type="NCBIfam" id="TIGR01198">
    <property type="entry name" value="pgl"/>
    <property type="match status" value="1"/>
</dbReference>
<dbReference type="PANTHER" id="PTHR11054">
    <property type="entry name" value="6-PHOSPHOGLUCONOLACTONASE"/>
    <property type="match status" value="1"/>
</dbReference>